<keyword evidence="2" id="KW-0812">Transmembrane</keyword>
<feature type="region of interest" description="Disordered" evidence="1">
    <location>
        <begin position="167"/>
        <end position="188"/>
    </location>
</feature>
<feature type="compositionally biased region" description="Basic residues" evidence="1">
    <location>
        <begin position="179"/>
        <end position="188"/>
    </location>
</feature>
<evidence type="ECO:0000256" key="2">
    <source>
        <dbReference type="SAM" id="Phobius"/>
    </source>
</evidence>
<keyword evidence="2" id="KW-0472">Membrane</keyword>
<gene>
    <name evidence="3" type="ORF">FRACYDRAFT_269579</name>
</gene>
<name>A0A1E7F9C3_9STRA</name>
<sequence length="188" mass="21369">MMLPPSLIIDRTKILYVMLVTLTTILSVFVKANASDDVDPSADFSGYMKEIDRREQQEHAYESKLAAHEEWRQTTWSGFCVRQVQKVLHHLKPFLLLVLDALKNSNNNEGSSIENFIIYVGVRMGVILVFCIFGYVGGKLFQLLIGTKDGIIEVVEEIVILHEHDTEEDAAKARSQTSRSKKQKQKSQ</sequence>
<dbReference type="OrthoDB" id="47799at2759"/>
<proteinExistence type="predicted"/>
<dbReference type="Proteomes" id="UP000095751">
    <property type="component" value="Unassembled WGS sequence"/>
</dbReference>
<dbReference type="InParanoid" id="A0A1E7F9C3"/>
<dbReference type="AlphaFoldDB" id="A0A1E7F9C3"/>
<feature type="transmembrane region" description="Helical" evidence="2">
    <location>
        <begin position="116"/>
        <end position="136"/>
    </location>
</feature>
<keyword evidence="4" id="KW-1185">Reference proteome</keyword>
<evidence type="ECO:0000313" key="3">
    <source>
        <dbReference type="EMBL" id="OEU14433.1"/>
    </source>
</evidence>
<evidence type="ECO:0000256" key="1">
    <source>
        <dbReference type="SAM" id="MobiDB-lite"/>
    </source>
</evidence>
<evidence type="ECO:0000313" key="4">
    <source>
        <dbReference type="Proteomes" id="UP000095751"/>
    </source>
</evidence>
<dbReference type="KEGG" id="fcy:FRACYDRAFT_269579"/>
<protein>
    <submittedName>
        <fullName evidence="3">Uncharacterized protein</fullName>
    </submittedName>
</protein>
<dbReference type="EMBL" id="KV784360">
    <property type="protein sequence ID" value="OEU14433.1"/>
    <property type="molecule type" value="Genomic_DNA"/>
</dbReference>
<accession>A0A1E7F9C3</accession>
<keyword evidence="2" id="KW-1133">Transmembrane helix</keyword>
<organism evidence="3 4">
    <name type="scientific">Fragilariopsis cylindrus CCMP1102</name>
    <dbReference type="NCBI Taxonomy" id="635003"/>
    <lineage>
        <taxon>Eukaryota</taxon>
        <taxon>Sar</taxon>
        <taxon>Stramenopiles</taxon>
        <taxon>Ochrophyta</taxon>
        <taxon>Bacillariophyta</taxon>
        <taxon>Bacillariophyceae</taxon>
        <taxon>Bacillariophycidae</taxon>
        <taxon>Bacillariales</taxon>
        <taxon>Bacillariaceae</taxon>
        <taxon>Fragilariopsis</taxon>
    </lineage>
</organism>
<reference evidence="3 4" key="1">
    <citation type="submission" date="2016-09" db="EMBL/GenBank/DDBJ databases">
        <title>Extensive genetic diversity and differential bi-allelic expression allows diatom success in the polar Southern Ocean.</title>
        <authorList>
            <consortium name="DOE Joint Genome Institute"/>
            <person name="Mock T."/>
            <person name="Otillar R.P."/>
            <person name="Strauss J."/>
            <person name="Dupont C."/>
            <person name="Frickenhaus S."/>
            <person name="Maumus F."/>
            <person name="Mcmullan M."/>
            <person name="Sanges R."/>
            <person name="Schmutz J."/>
            <person name="Toseland A."/>
            <person name="Valas R."/>
            <person name="Veluchamy A."/>
            <person name="Ward B.J."/>
            <person name="Allen A."/>
            <person name="Barry K."/>
            <person name="Falciatore A."/>
            <person name="Ferrante M."/>
            <person name="Fortunato A.E."/>
            <person name="Gloeckner G."/>
            <person name="Gruber A."/>
            <person name="Hipkin R."/>
            <person name="Janech M."/>
            <person name="Kroth P."/>
            <person name="Leese F."/>
            <person name="Lindquist E."/>
            <person name="Lyon B.R."/>
            <person name="Martin J."/>
            <person name="Mayer C."/>
            <person name="Parker M."/>
            <person name="Quesneville H."/>
            <person name="Raymond J."/>
            <person name="Uhlig C."/>
            <person name="Valentin K.U."/>
            <person name="Worden A.Z."/>
            <person name="Armbrust E.V."/>
            <person name="Bowler C."/>
            <person name="Green B."/>
            <person name="Moulton V."/>
            <person name="Van Oosterhout C."/>
            <person name="Grigoriev I."/>
        </authorList>
    </citation>
    <scope>NUCLEOTIDE SEQUENCE [LARGE SCALE GENOMIC DNA]</scope>
    <source>
        <strain evidence="3 4">CCMP1102</strain>
    </source>
</reference>